<dbReference type="RefSeq" id="XP_067077831.1">
    <property type="nucleotide sequence ID" value="XM_067221730.1"/>
</dbReference>
<evidence type="ECO:0000313" key="8">
    <source>
        <dbReference type="EMBL" id="SCU66376.1"/>
    </source>
</evidence>
<dbReference type="CDD" id="cd19071">
    <property type="entry name" value="AKR_AKR1-5-like"/>
    <property type="match status" value="1"/>
</dbReference>
<keyword evidence="9" id="KW-1185">Reference proteome</keyword>
<feature type="active site" description="Proton donor" evidence="4">
    <location>
        <position position="51"/>
    </location>
</feature>
<dbReference type="InterPro" id="IPR020471">
    <property type="entry name" value="AKR"/>
</dbReference>
<comment type="similarity">
    <text evidence="1">Belongs to the aldo/keto reductase family.</text>
</comment>
<evidence type="ECO:0000256" key="6">
    <source>
        <dbReference type="PIRSR" id="PIRSR000097-3"/>
    </source>
</evidence>
<dbReference type="FunFam" id="3.20.20.100:FF:000061">
    <property type="entry name" value="Aldo/keto reductase, putative"/>
    <property type="match status" value="1"/>
</dbReference>
<dbReference type="PROSITE" id="PS00798">
    <property type="entry name" value="ALDOKETO_REDUCTASE_1"/>
    <property type="match status" value="1"/>
</dbReference>
<dbReference type="PROSITE" id="PS00062">
    <property type="entry name" value="ALDOKETO_REDUCTASE_2"/>
    <property type="match status" value="1"/>
</dbReference>
<keyword evidence="2" id="KW-0521">NADP</keyword>
<comment type="caution">
    <text evidence="8">The sequence shown here is derived from an EMBL/GenBank/DDBJ whole genome shotgun (WGS) entry which is preliminary data.</text>
</comment>
<feature type="domain" description="NADP-dependent oxidoreductase" evidence="7">
    <location>
        <begin position="18"/>
        <end position="271"/>
    </location>
</feature>
<name>A0A1G4I3K1_TRYEQ</name>
<proteinExistence type="inferred from homology"/>
<dbReference type="InterPro" id="IPR018170">
    <property type="entry name" value="Aldo/ket_reductase_CS"/>
</dbReference>
<dbReference type="InterPro" id="IPR036812">
    <property type="entry name" value="NAD(P)_OxRdtase_dom_sf"/>
</dbReference>
<gene>
    <name evidence="8" type="ORF">TEOVI_000489600</name>
</gene>
<accession>A0A1G4I3K1</accession>
<dbReference type="SUPFAM" id="SSF51430">
    <property type="entry name" value="NAD(P)-linked oxidoreductase"/>
    <property type="match status" value="1"/>
</dbReference>
<evidence type="ECO:0000256" key="4">
    <source>
        <dbReference type="PIRSR" id="PIRSR000097-1"/>
    </source>
</evidence>
<dbReference type="PANTHER" id="PTHR43827:SF3">
    <property type="entry name" value="NADP-DEPENDENT OXIDOREDUCTASE DOMAIN-CONTAINING PROTEIN"/>
    <property type="match status" value="1"/>
</dbReference>
<reference evidence="8" key="1">
    <citation type="submission" date="2016-09" db="EMBL/GenBank/DDBJ databases">
        <authorList>
            <person name="Hebert L."/>
            <person name="Moumen B."/>
        </authorList>
    </citation>
    <scope>NUCLEOTIDE SEQUENCE [LARGE SCALE GENOMIC DNA]</scope>
    <source>
        <strain evidence="8">OVI</strain>
    </source>
</reference>
<dbReference type="EMBL" id="CZPT02000533">
    <property type="protein sequence ID" value="SCU66376.1"/>
    <property type="molecule type" value="Genomic_DNA"/>
</dbReference>
<organism evidence="8 9">
    <name type="scientific">Trypanosoma equiperdum</name>
    <dbReference type="NCBI Taxonomy" id="5694"/>
    <lineage>
        <taxon>Eukaryota</taxon>
        <taxon>Discoba</taxon>
        <taxon>Euglenozoa</taxon>
        <taxon>Kinetoplastea</taxon>
        <taxon>Metakinetoplastina</taxon>
        <taxon>Trypanosomatida</taxon>
        <taxon>Trypanosomatidae</taxon>
        <taxon>Trypanosoma</taxon>
    </lineage>
</organism>
<dbReference type="VEuPathDB" id="TriTrypDB:TEOVI_000489600"/>
<dbReference type="InterPro" id="IPR023210">
    <property type="entry name" value="NADP_OxRdtase_dom"/>
</dbReference>
<keyword evidence="3 8" id="KW-0560">Oxidoreductase</keyword>
<evidence type="ECO:0000259" key="7">
    <source>
        <dbReference type="Pfam" id="PF00248"/>
    </source>
</evidence>
<evidence type="ECO:0000313" key="9">
    <source>
        <dbReference type="Proteomes" id="UP000195570"/>
    </source>
</evidence>
<feature type="site" description="Lowers pKa of active site Tyr" evidence="6">
    <location>
        <position position="76"/>
    </location>
</feature>
<protein>
    <submittedName>
        <fullName evidence="8">Aldo/keto reductase, putative</fullName>
        <ecNumber evidence="8">1.1.1.-</ecNumber>
    </submittedName>
</protein>
<dbReference type="Gene3D" id="3.20.20.100">
    <property type="entry name" value="NADP-dependent oxidoreductase domain"/>
    <property type="match status" value="1"/>
</dbReference>
<evidence type="ECO:0000256" key="1">
    <source>
        <dbReference type="ARBA" id="ARBA00007905"/>
    </source>
</evidence>
<dbReference type="AlphaFoldDB" id="A0A1G4I3K1"/>
<dbReference type="PANTHER" id="PTHR43827">
    <property type="entry name" value="2,5-DIKETO-D-GLUCONIC ACID REDUCTASE"/>
    <property type="match status" value="1"/>
</dbReference>
<dbReference type="PIRSF" id="PIRSF000097">
    <property type="entry name" value="AKR"/>
    <property type="match status" value="1"/>
</dbReference>
<dbReference type="GeneID" id="92378836"/>
<dbReference type="GO" id="GO:0016616">
    <property type="term" value="F:oxidoreductase activity, acting on the CH-OH group of donors, NAD or NADP as acceptor"/>
    <property type="evidence" value="ECO:0007669"/>
    <property type="project" value="UniProtKB-ARBA"/>
</dbReference>
<sequence length="312" mass="35070">MDRIPYLVSSGGMQIPHMGIGTYELRGKECEEAVLSALKLGFRLIDTAAGYRNEEYVGAAIRASGVPRFELFIVVKIAPKVTRTEEAVETCIRESVRKLCIDYADCVLIHWPGCGGRMPHETEEHKAARRRCWKVMTALQQEGIVRHLGVSNFAGRHFAALSEDGSEATLFAEGKVNKPVVNQIELHPLCVQKDVGDYCKEHGIILQQYSPLGQCNAKLIEHPALCSVVKDTFSGFSVHDVLLLWGLSQGFCVIVRSKSKKHIERNWEVAKSFFSEGALTKVHLERLRDLRELMKVEGTEDHHFCWHSNTID</sequence>
<evidence type="ECO:0000256" key="5">
    <source>
        <dbReference type="PIRSR" id="PIRSR000097-2"/>
    </source>
</evidence>
<dbReference type="PRINTS" id="PR00069">
    <property type="entry name" value="ALDKETRDTASE"/>
</dbReference>
<dbReference type="Proteomes" id="UP000195570">
    <property type="component" value="Unassembled WGS sequence"/>
</dbReference>
<evidence type="ECO:0000256" key="2">
    <source>
        <dbReference type="ARBA" id="ARBA00022857"/>
    </source>
</evidence>
<dbReference type="Pfam" id="PF00248">
    <property type="entry name" value="Aldo_ket_red"/>
    <property type="match status" value="1"/>
</dbReference>
<feature type="binding site" evidence="5">
    <location>
        <position position="110"/>
    </location>
    <ligand>
        <name>substrate</name>
    </ligand>
</feature>
<dbReference type="EC" id="1.1.1.-" evidence="8"/>
<evidence type="ECO:0000256" key="3">
    <source>
        <dbReference type="ARBA" id="ARBA00023002"/>
    </source>
</evidence>